<evidence type="ECO:0008006" key="4">
    <source>
        <dbReference type="Google" id="ProtNLM"/>
    </source>
</evidence>
<dbReference type="OrthoDB" id="2242293at2"/>
<reference evidence="2 3" key="1">
    <citation type="submission" date="2015-08" db="EMBL/GenBank/DDBJ databases">
        <title>Genomic sequence of Lactobacillus heilongjiangensis DSM 28069, isolated from Chinese traditional pickle.</title>
        <authorList>
            <person name="Jiang X."/>
            <person name="Zheng B."/>
            <person name="Cheng H."/>
        </authorList>
    </citation>
    <scope>NUCLEOTIDE SEQUENCE [LARGE SCALE GENOMIC DNA]</scope>
    <source>
        <strain evidence="2 3">DSM 28069</strain>
    </source>
</reference>
<dbReference type="AlphaFoldDB" id="A0A0K2LAD7"/>
<dbReference type="KEGG" id="lhi:JP39_01430"/>
<feature type="transmembrane region" description="Helical" evidence="1">
    <location>
        <begin position="178"/>
        <end position="201"/>
    </location>
</feature>
<dbReference type="Proteomes" id="UP000061546">
    <property type="component" value="Chromosome"/>
</dbReference>
<keyword evidence="1" id="KW-0472">Membrane</keyword>
<protein>
    <recommendedName>
        <fullName evidence="4">DUF1700 domain-containing protein</fullName>
    </recommendedName>
</protein>
<keyword evidence="1" id="KW-0812">Transmembrane</keyword>
<dbReference type="Pfam" id="PF22564">
    <property type="entry name" value="HAAS"/>
    <property type="match status" value="1"/>
</dbReference>
<accession>A0A0K2LAD7</accession>
<organism evidence="2 3">
    <name type="scientific">Companilactobacillus heilongjiangensis</name>
    <dbReference type="NCBI Taxonomy" id="1074467"/>
    <lineage>
        <taxon>Bacteria</taxon>
        <taxon>Bacillati</taxon>
        <taxon>Bacillota</taxon>
        <taxon>Bacilli</taxon>
        <taxon>Lactobacillales</taxon>
        <taxon>Lactobacillaceae</taxon>
        <taxon>Companilactobacillus</taxon>
    </lineage>
</organism>
<evidence type="ECO:0000313" key="2">
    <source>
        <dbReference type="EMBL" id="ALB28148.1"/>
    </source>
</evidence>
<dbReference type="STRING" id="1074467.JP39_01430"/>
<sequence>MKNKAIDTYIDEFEIYLHQLSDKEKQDVLEFYREYIIDANLQSSDAIINELGTPKHLARKVLADYSIKMSEENYQSVDNGQMTGNQRFSKNLKMIGLVILALMASPVAIMIAVILIPLIVLFLGLGVLFILLFLFMVAMSVVGGIGAIFIGLSVMFQSFATTVFYVGVGLLILGVDFFIIPIIIALLKWFFSVIVIFFRWLGKKMLRGRKTPMKGEKENA</sequence>
<name>A0A0K2LAD7_9LACO</name>
<feature type="transmembrane region" description="Helical" evidence="1">
    <location>
        <begin position="95"/>
        <end position="116"/>
    </location>
</feature>
<dbReference type="RefSeq" id="WP_041499816.1">
    <property type="nucleotide sequence ID" value="NZ_BJDV01000014.1"/>
</dbReference>
<gene>
    <name evidence="2" type="ORF">JP39_01430</name>
</gene>
<dbReference type="EMBL" id="CP012559">
    <property type="protein sequence ID" value="ALB28148.1"/>
    <property type="molecule type" value="Genomic_DNA"/>
</dbReference>
<keyword evidence="1" id="KW-1133">Transmembrane helix</keyword>
<evidence type="ECO:0000313" key="3">
    <source>
        <dbReference type="Proteomes" id="UP000061546"/>
    </source>
</evidence>
<evidence type="ECO:0000256" key="1">
    <source>
        <dbReference type="SAM" id="Phobius"/>
    </source>
</evidence>
<keyword evidence="3" id="KW-1185">Reference proteome</keyword>
<feature type="transmembrane region" description="Helical" evidence="1">
    <location>
        <begin position="122"/>
        <end position="142"/>
    </location>
</feature>
<feature type="transmembrane region" description="Helical" evidence="1">
    <location>
        <begin position="149"/>
        <end position="172"/>
    </location>
</feature>
<proteinExistence type="predicted"/>